<evidence type="ECO:0000256" key="1">
    <source>
        <dbReference type="ARBA" id="ARBA00023125"/>
    </source>
</evidence>
<protein>
    <submittedName>
        <fullName evidence="4">Single-stranded DNA-binding protein</fullName>
    </submittedName>
</protein>
<dbReference type="GO" id="GO:0003677">
    <property type="term" value="F:DNA binding"/>
    <property type="evidence" value="ECO:0007669"/>
    <property type="project" value="UniProtKB-KW"/>
</dbReference>
<reference evidence="4" key="1">
    <citation type="journal article" date="2023" name="Int. J. Syst. Evol. Microbiol.">
        <title>Streptomyces meridianus sp. nov. isolated from brackish water of the Tagus estuary in Alcochete, Portugal.</title>
        <authorList>
            <person name="Santos J.D.N."/>
            <person name="Klimek D."/>
            <person name="Calusinska M."/>
            <person name="Lobo Da Cunha A."/>
            <person name="Catita J."/>
            <person name="Goncalves H."/>
            <person name="Gonzalez I."/>
            <person name="Reyes F."/>
            <person name="Lage O.M."/>
        </authorList>
    </citation>
    <scope>NUCLEOTIDE SEQUENCE</scope>
    <source>
        <strain evidence="4">MTZ3.1</strain>
    </source>
</reference>
<dbReference type="SUPFAM" id="SSF50249">
    <property type="entry name" value="Nucleic acid-binding proteins"/>
    <property type="match status" value="1"/>
</dbReference>
<dbReference type="Gene3D" id="2.40.50.140">
    <property type="entry name" value="Nucleic acid-binding proteins"/>
    <property type="match status" value="1"/>
</dbReference>
<evidence type="ECO:0000256" key="3">
    <source>
        <dbReference type="SAM" id="MobiDB-lite"/>
    </source>
</evidence>
<sequence length="154" mass="16544">MNETLVTVVGNAATDVVCRGGAAGGPVARFRLAAASRHWDRARETWVDGPTSFYTVWARRSLAANLAESVRTGEPLVVRGRLRIRDEEYQGQRRTSADIDATAVGHDLSRGTSAFRRVSPAKPGLPGRQPAADGPAGVVRRDDQLVDSKAPLEP</sequence>
<evidence type="ECO:0000256" key="2">
    <source>
        <dbReference type="PROSITE-ProRule" id="PRU00252"/>
    </source>
</evidence>
<dbReference type="InterPro" id="IPR012340">
    <property type="entry name" value="NA-bd_OB-fold"/>
</dbReference>
<proteinExistence type="predicted"/>
<dbReference type="EMBL" id="JAMQGM010000001">
    <property type="protein sequence ID" value="MCM2575962.1"/>
    <property type="molecule type" value="Genomic_DNA"/>
</dbReference>
<dbReference type="Proteomes" id="UP001167160">
    <property type="component" value="Unassembled WGS sequence"/>
</dbReference>
<keyword evidence="1 2" id="KW-0238">DNA-binding</keyword>
<dbReference type="InterPro" id="IPR000424">
    <property type="entry name" value="Primosome_PriB/ssb"/>
</dbReference>
<dbReference type="Pfam" id="PF00436">
    <property type="entry name" value="SSB"/>
    <property type="match status" value="1"/>
</dbReference>
<gene>
    <name evidence="4" type="ORF">M1E25_01095</name>
</gene>
<name>A0ABT0X073_9ACTN</name>
<accession>A0ABT0X073</accession>
<keyword evidence="5" id="KW-1185">Reference proteome</keyword>
<feature type="region of interest" description="Disordered" evidence="3">
    <location>
        <begin position="110"/>
        <end position="154"/>
    </location>
</feature>
<evidence type="ECO:0000313" key="5">
    <source>
        <dbReference type="Proteomes" id="UP001167160"/>
    </source>
</evidence>
<organism evidence="4 5">
    <name type="scientific">Streptomyces meridianus</name>
    <dbReference type="NCBI Taxonomy" id="2938945"/>
    <lineage>
        <taxon>Bacteria</taxon>
        <taxon>Bacillati</taxon>
        <taxon>Actinomycetota</taxon>
        <taxon>Actinomycetes</taxon>
        <taxon>Kitasatosporales</taxon>
        <taxon>Streptomycetaceae</taxon>
        <taxon>Streptomyces</taxon>
    </lineage>
</organism>
<dbReference type="CDD" id="cd04496">
    <property type="entry name" value="SSB_OBF"/>
    <property type="match status" value="1"/>
</dbReference>
<evidence type="ECO:0000313" key="4">
    <source>
        <dbReference type="EMBL" id="MCM2575962.1"/>
    </source>
</evidence>
<dbReference type="RefSeq" id="WP_251407909.1">
    <property type="nucleotide sequence ID" value="NZ_JAMQGM010000001.1"/>
</dbReference>
<dbReference type="PROSITE" id="PS50935">
    <property type="entry name" value="SSB"/>
    <property type="match status" value="1"/>
</dbReference>
<feature type="compositionally biased region" description="Basic and acidic residues" evidence="3">
    <location>
        <begin position="139"/>
        <end position="154"/>
    </location>
</feature>
<comment type="caution">
    <text evidence="4">The sequence shown here is derived from an EMBL/GenBank/DDBJ whole genome shotgun (WGS) entry which is preliminary data.</text>
</comment>